<dbReference type="EMBL" id="JACKVK010000003">
    <property type="protein sequence ID" value="MCV7419758.1"/>
    <property type="molecule type" value="Genomic_DNA"/>
</dbReference>
<feature type="chain" id="PRO_5040728883" description="GLTT repeat-containing protein" evidence="1">
    <location>
        <begin position="32"/>
        <end position="216"/>
    </location>
</feature>
<feature type="signal peptide" evidence="1">
    <location>
        <begin position="1"/>
        <end position="31"/>
    </location>
</feature>
<organism evidence="2 3">
    <name type="scientific">Mycobacterium yunnanensis</name>
    <dbReference type="NCBI Taxonomy" id="368477"/>
    <lineage>
        <taxon>Bacteria</taxon>
        <taxon>Bacillati</taxon>
        <taxon>Actinomycetota</taxon>
        <taxon>Actinomycetes</taxon>
        <taxon>Mycobacteriales</taxon>
        <taxon>Mycobacteriaceae</taxon>
        <taxon>Mycobacterium</taxon>
    </lineage>
</organism>
<protein>
    <recommendedName>
        <fullName evidence="4">GLTT repeat-containing protein</fullName>
    </recommendedName>
</protein>
<evidence type="ECO:0000313" key="3">
    <source>
        <dbReference type="Proteomes" id="UP001141629"/>
    </source>
</evidence>
<proteinExistence type="predicted"/>
<name>A0A9X2YI23_9MYCO</name>
<sequence>MHFARKALATSVIAAACAVPAALLLSATASADPIPAPAPAMPNIPFLSSLPGSAPQMLQGLASAFTGTGAPAAAPAASPAPAATASVTLPQPAAAPAAAPAASPLPGLLPAAAAPAAAPAAQPAGLVPTAEVQIPQVANSALPLPKELNFPGDLTSLLPPGLPLAGLLPKSPAAVPAATAVAPAAVAAVPAAVTPALPAAADSALVPLFFPTSALP</sequence>
<dbReference type="AlphaFoldDB" id="A0A9X2YI23"/>
<dbReference type="Proteomes" id="UP001141629">
    <property type="component" value="Unassembled WGS sequence"/>
</dbReference>
<gene>
    <name evidence="2" type="ORF">H7K45_04320</name>
</gene>
<reference evidence="2" key="1">
    <citation type="submission" date="2020-07" db="EMBL/GenBank/DDBJ databases">
        <authorList>
            <person name="Pettersson B.M.F."/>
            <person name="Behra P.R.K."/>
            <person name="Ramesh M."/>
            <person name="Das S."/>
            <person name="Dasgupta S."/>
            <person name="Kirsebom L.A."/>
        </authorList>
    </citation>
    <scope>NUCLEOTIDE SEQUENCE</scope>
    <source>
        <strain evidence="2">DSM 44838</strain>
    </source>
</reference>
<reference evidence="2" key="2">
    <citation type="journal article" date="2022" name="BMC Genomics">
        <title>Comparative genome analysis of mycobacteria focusing on tRNA and non-coding RNA.</title>
        <authorList>
            <person name="Behra P.R.K."/>
            <person name="Pettersson B.M.F."/>
            <person name="Ramesh M."/>
            <person name="Das S."/>
            <person name="Dasgupta S."/>
            <person name="Kirsebom L.A."/>
        </authorList>
    </citation>
    <scope>NUCLEOTIDE SEQUENCE</scope>
    <source>
        <strain evidence="2">DSM 44838</strain>
    </source>
</reference>
<evidence type="ECO:0000256" key="1">
    <source>
        <dbReference type="SAM" id="SignalP"/>
    </source>
</evidence>
<keyword evidence="1" id="KW-0732">Signal</keyword>
<accession>A0A9X2YI23</accession>
<evidence type="ECO:0008006" key="4">
    <source>
        <dbReference type="Google" id="ProtNLM"/>
    </source>
</evidence>
<dbReference type="PROSITE" id="PS51257">
    <property type="entry name" value="PROKAR_LIPOPROTEIN"/>
    <property type="match status" value="1"/>
</dbReference>
<comment type="caution">
    <text evidence="2">The sequence shown here is derived from an EMBL/GenBank/DDBJ whole genome shotgun (WGS) entry which is preliminary data.</text>
</comment>
<keyword evidence="3" id="KW-1185">Reference proteome</keyword>
<evidence type="ECO:0000313" key="2">
    <source>
        <dbReference type="EMBL" id="MCV7419758.1"/>
    </source>
</evidence>